<feature type="region of interest" description="Disordered" evidence="6">
    <location>
        <begin position="175"/>
        <end position="221"/>
    </location>
</feature>
<sequence length="221" mass="24686">MSLVGGYPPQSYHPASIPHDFYPYPGHPQPTAPRSYPEHPAFVNGDEAYFQNWMVATNSPHPMAMAGNPGDSYGIVASEYGPMLTMNGAVPGRMKVRVVKRRVTANRKERRRTHSINSAFSNLRDCIPNVPSDTKLSKIKTLRLATSYIAYLMHVLDLDDPTIADGAGFKAELNKKVESREDKRKREAEVSGIEGTTSQPEHNSAMTTSYEAKEPFRWSQF</sequence>
<dbReference type="InterPro" id="IPR011598">
    <property type="entry name" value="bHLH_dom"/>
</dbReference>
<dbReference type="AlphaFoldDB" id="A0AAD9JVN5"/>
<dbReference type="Proteomes" id="UP001209878">
    <property type="component" value="Unassembled WGS sequence"/>
</dbReference>
<evidence type="ECO:0000256" key="3">
    <source>
        <dbReference type="ARBA" id="ARBA00023125"/>
    </source>
</evidence>
<dbReference type="GO" id="GO:0046983">
    <property type="term" value="F:protein dimerization activity"/>
    <property type="evidence" value="ECO:0007669"/>
    <property type="project" value="InterPro"/>
</dbReference>
<dbReference type="PANTHER" id="PTHR23349:SF68">
    <property type="entry name" value="FI14601P"/>
    <property type="match status" value="1"/>
</dbReference>
<reference evidence="8" key="1">
    <citation type="journal article" date="2023" name="Mol. Biol. Evol.">
        <title>Third-Generation Sequencing Reveals the Adaptive Role of the Epigenome in Three Deep-Sea Polychaetes.</title>
        <authorList>
            <person name="Perez M."/>
            <person name="Aroh O."/>
            <person name="Sun Y."/>
            <person name="Lan Y."/>
            <person name="Juniper S.K."/>
            <person name="Young C.R."/>
            <person name="Angers B."/>
            <person name="Qian P.Y."/>
        </authorList>
    </citation>
    <scope>NUCLEOTIDE SEQUENCE</scope>
    <source>
        <strain evidence="8">R07B-5</strain>
    </source>
</reference>
<evidence type="ECO:0000313" key="9">
    <source>
        <dbReference type="Proteomes" id="UP001209878"/>
    </source>
</evidence>
<evidence type="ECO:0000313" key="8">
    <source>
        <dbReference type="EMBL" id="KAK2160081.1"/>
    </source>
</evidence>
<accession>A0AAD9JVN5</accession>
<protein>
    <recommendedName>
        <fullName evidence="7">BHLH domain-containing protein</fullName>
    </recommendedName>
</protein>
<dbReference type="GO" id="GO:0005634">
    <property type="term" value="C:nucleus"/>
    <property type="evidence" value="ECO:0007669"/>
    <property type="project" value="UniProtKB-SubCell"/>
</dbReference>
<dbReference type="PROSITE" id="PS50888">
    <property type="entry name" value="BHLH"/>
    <property type="match status" value="1"/>
</dbReference>
<evidence type="ECO:0000256" key="2">
    <source>
        <dbReference type="ARBA" id="ARBA00023015"/>
    </source>
</evidence>
<keyword evidence="9" id="KW-1185">Reference proteome</keyword>
<evidence type="ECO:0000256" key="5">
    <source>
        <dbReference type="ARBA" id="ARBA00023242"/>
    </source>
</evidence>
<dbReference type="PANTHER" id="PTHR23349">
    <property type="entry name" value="BASIC HELIX-LOOP-HELIX TRANSCRIPTION FACTOR, TWIST"/>
    <property type="match status" value="1"/>
</dbReference>
<organism evidence="8 9">
    <name type="scientific">Ridgeia piscesae</name>
    <name type="common">Tubeworm</name>
    <dbReference type="NCBI Taxonomy" id="27915"/>
    <lineage>
        <taxon>Eukaryota</taxon>
        <taxon>Metazoa</taxon>
        <taxon>Spiralia</taxon>
        <taxon>Lophotrochozoa</taxon>
        <taxon>Annelida</taxon>
        <taxon>Polychaeta</taxon>
        <taxon>Sedentaria</taxon>
        <taxon>Canalipalpata</taxon>
        <taxon>Sabellida</taxon>
        <taxon>Siboglinidae</taxon>
        <taxon>Ridgeia</taxon>
    </lineage>
</organism>
<evidence type="ECO:0000259" key="7">
    <source>
        <dbReference type="PROSITE" id="PS50888"/>
    </source>
</evidence>
<dbReference type="Gene3D" id="4.10.280.10">
    <property type="entry name" value="Helix-loop-helix DNA-binding domain"/>
    <property type="match status" value="1"/>
</dbReference>
<feature type="domain" description="BHLH" evidence="7">
    <location>
        <begin position="100"/>
        <end position="152"/>
    </location>
</feature>
<keyword evidence="4" id="KW-0804">Transcription</keyword>
<proteinExistence type="predicted"/>
<dbReference type="FunFam" id="4.10.280.10:FF:000010">
    <property type="entry name" value="Scleraxis bHLH transcription factor"/>
    <property type="match status" value="1"/>
</dbReference>
<evidence type="ECO:0000256" key="1">
    <source>
        <dbReference type="ARBA" id="ARBA00004123"/>
    </source>
</evidence>
<feature type="compositionally biased region" description="Polar residues" evidence="6">
    <location>
        <begin position="194"/>
        <end position="210"/>
    </location>
</feature>
<feature type="compositionally biased region" description="Basic and acidic residues" evidence="6">
    <location>
        <begin position="175"/>
        <end position="189"/>
    </location>
</feature>
<evidence type="ECO:0000256" key="4">
    <source>
        <dbReference type="ARBA" id="ARBA00023163"/>
    </source>
</evidence>
<dbReference type="InterPro" id="IPR036638">
    <property type="entry name" value="HLH_DNA-bd_sf"/>
</dbReference>
<dbReference type="GO" id="GO:0032502">
    <property type="term" value="P:developmental process"/>
    <property type="evidence" value="ECO:0007669"/>
    <property type="project" value="TreeGrafter"/>
</dbReference>
<comment type="subcellular location">
    <subcellularLocation>
        <location evidence="1">Nucleus</location>
    </subcellularLocation>
</comment>
<evidence type="ECO:0000256" key="6">
    <source>
        <dbReference type="SAM" id="MobiDB-lite"/>
    </source>
</evidence>
<keyword evidence="3" id="KW-0238">DNA-binding</keyword>
<name>A0AAD9JVN5_RIDPI</name>
<comment type="caution">
    <text evidence="8">The sequence shown here is derived from an EMBL/GenBank/DDBJ whole genome shotgun (WGS) entry which is preliminary data.</text>
</comment>
<dbReference type="Pfam" id="PF00010">
    <property type="entry name" value="HLH"/>
    <property type="match status" value="1"/>
</dbReference>
<keyword evidence="2" id="KW-0805">Transcription regulation</keyword>
<dbReference type="GO" id="GO:0000977">
    <property type="term" value="F:RNA polymerase II transcription regulatory region sequence-specific DNA binding"/>
    <property type="evidence" value="ECO:0007669"/>
    <property type="project" value="TreeGrafter"/>
</dbReference>
<dbReference type="CDD" id="cd11466">
    <property type="entry name" value="bHLH_TS_HAND"/>
    <property type="match status" value="1"/>
</dbReference>
<dbReference type="SMART" id="SM00353">
    <property type="entry name" value="HLH"/>
    <property type="match status" value="1"/>
</dbReference>
<dbReference type="InterPro" id="IPR050283">
    <property type="entry name" value="E-box_TF_Regulators"/>
</dbReference>
<keyword evidence="5" id="KW-0539">Nucleus</keyword>
<feature type="compositionally biased region" description="Basic and acidic residues" evidence="6">
    <location>
        <begin position="211"/>
        <end position="221"/>
    </location>
</feature>
<dbReference type="EMBL" id="JAODUO010001670">
    <property type="protein sequence ID" value="KAK2160081.1"/>
    <property type="molecule type" value="Genomic_DNA"/>
</dbReference>
<dbReference type="SUPFAM" id="SSF47459">
    <property type="entry name" value="HLH, helix-loop-helix DNA-binding domain"/>
    <property type="match status" value="1"/>
</dbReference>
<dbReference type="GO" id="GO:0000981">
    <property type="term" value="F:DNA-binding transcription factor activity, RNA polymerase II-specific"/>
    <property type="evidence" value="ECO:0007669"/>
    <property type="project" value="TreeGrafter"/>
</dbReference>
<gene>
    <name evidence="8" type="ORF">NP493_1671g00020</name>
</gene>
<feature type="region of interest" description="Disordered" evidence="6">
    <location>
        <begin position="18"/>
        <end position="39"/>
    </location>
</feature>